<dbReference type="InterPro" id="IPR001296">
    <property type="entry name" value="Glyco_trans_1"/>
</dbReference>
<sequence>MQKITPIILSNSIDIVRGGLTKAMFTRANTLARKFNKVVILTFSFQQNHKEIIEEIYNKGLLNRNIEVHNMFVDLNSHKERHKKSEVNKSANEKGFIVFKDEKQKTNSSYRYYKNGFYVKYKRFDQQGNVLFIDYMNEGRHRTRREEYNKQGYLVRTRHMDITINKPSIDRYFDNKGKCYATIWIDPKTGKTGRVNVFDKTPKEFKSMESLKKSWVEKKIKKIKTPVIMTDKRDMDKLALKLGHNNLKRVAVVHNNHFKKPFDNTAEIKKNYMTLFDNLNHFDKVVFLTEEQKEDVEHLFGNDNNNLTVIPHPAKHVTHDVRKEVEYNPYKAVTLARYVEQKRLDEAIEAFKFVVEKIPSAEYYIYGFGKKKDNLQQLIKRLRLQDNVKLKEFALDASAIYKSAACSILTSDYEGFGMVLTESLSAGTPVVTYNSKYGPSDIVRDEVDGFVVPKGNKEELANKIVKIMENKDLRKKLSIKALDVKTRFSLEDYTKRWNELISSI</sequence>
<evidence type="ECO:0000259" key="1">
    <source>
        <dbReference type="Pfam" id="PF00534"/>
    </source>
</evidence>
<proteinExistence type="predicted"/>
<dbReference type="PANTHER" id="PTHR12526:SF630">
    <property type="entry name" value="GLYCOSYLTRANSFERASE"/>
    <property type="match status" value="1"/>
</dbReference>
<comment type="caution">
    <text evidence="3">The sequence shown here is derived from an EMBL/GenBank/DDBJ whole genome shotgun (WGS) entry which is preliminary data.</text>
</comment>
<name>A0ABW4A0R5_9BACI</name>
<dbReference type="EMBL" id="JBHTNH010000061">
    <property type="protein sequence ID" value="MFD1363687.1"/>
    <property type="molecule type" value="Genomic_DNA"/>
</dbReference>
<evidence type="ECO:0000313" key="4">
    <source>
        <dbReference type="Proteomes" id="UP001597178"/>
    </source>
</evidence>
<dbReference type="Gene3D" id="3.40.50.2000">
    <property type="entry name" value="Glycogen Phosphorylase B"/>
    <property type="match status" value="3"/>
</dbReference>
<dbReference type="Pfam" id="PF09318">
    <property type="entry name" value="Glyco_trans_A_1"/>
    <property type="match status" value="1"/>
</dbReference>
<keyword evidence="3" id="KW-0808">Transferase</keyword>
<dbReference type="InterPro" id="IPR015397">
    <property type="entry name" value="Glyco_trans_A_1"/>
</dbReference>
<keyword evidence="4" id="KW-1185">Reference proteome</keyword>
<dbReference type="PANTHER" id="PTHR12526">
    <property type="entry name" value="GLYCOSYLTRANSFERASE"/>
    <property type="match status" value="1"/>
</dbReference>
<evidence type="ECO:0000313" key="3">
    <source>
        <dbReference type="EMBL" id="MFD1363687.1"/>
    </source>
</evidence>
<dbReference type="RefSeq" id="WP_382402931.1">
    <property type="nucleotide sequence ID" value="NZ_JBHTNH010000061.1"/>
</dbReference>
<gene>
    <name evidence="3" type="ORF">ACFQ4A_18950</name>
</gene>
<dbReference type="Proteomes" id="UP001597178">
    <property type="component" value="Unassembled WGS sequence"/>
</dbReference>
<accession>A0ABW4A0R5</accession>
<organism evidence="3 4">
    <name type="scientific">Lentibacillus salinarum</name>
    <dbReference type="NCBI Taxonomy" id="446820"/>
    <lineage>
        <taxon>Bacteria</taxon>
        <taxon>Bacillati</taxon>
        <taxon>Bacillota</taxon>
        <taxon>Bacilli</taxon>
        <taxon>Bacillales</taxon>
        <taxon>Bacillaceae</taxon>
        <taxon>Lentibacillus</taxon>
    </lineage>
</organism>
<dbReference type="SUPFAM" id="SSF53756">
    <property type="entry name" value="UDP-Glycosyltransferase/glycogen phosphorylase"/>
    <property type="match status" value="1"/>
</dbReference>
<feature type="domain" description="Glycosyl transferase 1" evidence="2">
    <location>
        <begin position="10"/>
        <end position="180"/>
    </location>
</feature>
<protein>
    <submittedName>
        <fullName evidence="3">Glycosyltransferase</fullName>
        <ecNumber evidence="3">2.4.-.-</ecNumber>
    </submittedName>
</protein>
<evidence type="ECO:0000259" key="2">
    <source>
        <dbReference type="Pfam" id="PF09318"/>
    </source>
</evidence>
<dbReference type="EC" id="2.4.-.-" evidence="3"/>
<keyword evidence="3" id="KW-0328">Glycosyltransferase</keyword>
<reference evidence="4" key="1">
    <citation type="journal article" date="2019" name="Int. J. Syst. Evol. Microbiol.">
        <title>The Global Catalogue of Microorganisms (GCM) 10K type strain sequencing project: providing services to taxonomists for standard genome sequencing and annotation.</title>
        <authorList>
            <consortium name="The Broad Institute Genomics Platform"/>
            <consortium name="The Broad Institute Genome Sequencing Center for Infectious Disease"/>
            <person name="Wu L."/>
            <person name="Ma J."/>
        </authorList>
    </citation>
    <scope>NUCLEOTIDE SEQUENCE [LARGE SCALE GENOMIC DNA]</scope>
    <source>
        <strain evidence="4">CCUG 54822</strain>
    </source>
</reference>
<dbReference type="Pfam" id="PF00534">
    <property type="entry name" value="Glycos_transf_1"/>
    <property type="match status" value="1"/>
</dbReference>
<dbReference type="GO" id="GO:0016757">
    <property type="term" value="F:glycosyltransferase activity"/>
    <property type="evidence" value="ECO:0007669"/>
    <property type="project" value="UniProtKB-KW"/>
</dbReference>
<feature type="domain" description="Glycosyl transferase family 1" evidence="1">
    <location>
        <begin position="328"/>
        <end position="481"/>
    </location>
</feature>